<proteinExistence type="predicted"/>
<protein>
    <submittedName>
        <fullName evidence="1">Uncharacterized protein</fullName>
    </submittedName>
</protein>
<accession>A0A699TDM6</accession>
<dbReference type="AlphaFoldDB" id="A0A699TDM6"/>
<evidence type="ECO:0000313" key="1">
    <source>
        <dbReference type="EMBL" id="GFD06774.1"/>
    </source>
</evidence>
<reference evidence="1" key="1">
    <citation type="journal article" date="2019" name="Sci. Rep.">
        <title>Draft genome of Tanacetum cinerariifolium, the natural source of mosquito coil.</title>
        <authorList>
            <person name="Yamashiro T."/>
            <person name="Shiraishi A."/>
            <person name="Satake H."/>
            <person name="Nakayama K."/>
        </authorList>
    </citation>
    <scope>NUCLEOTIDE SEQUENCE</scope>
</reference>
<organism evidence="1">
    <name type="scientific">Tanacetum cinerariifolium</name>
    <name type="common">Dalmatian daisy</name>
    <name type="synonym">Chrysanthemum cinerariifolium</name>
    <dbReference type="NCBI Taxonomy" id="118510"/>
    <lineage>
        <taxon>Eukaryota</taxon>
        <taxon>Viridiplantae</taxon>
        <taxon>Streptophyta</taxon>
        <taxon>Embryophyta</taxon>
        <taxon>Tracheophyta</taxon>
        <taxon>Spermatophyta</taxon>
        <taxon>Magnoliopsida</taxon>
        <taxon>eudicotyledons</taxon>
        <taxon>Gunneridae</taxon>
        <taxon>Pentapetalae</taxon>
        <taxon>asterids</taxon>
        <taxon>campanulids</taxon>
        <taxon>Asterales</taxon>
        <taxon>Asteraceae</taxon>
        <taxon>Asteroideae</taxon>
        <taxon>Anthemideae</taxon>
        <taxon>Anthemidinae</taxon>
        <taxon>Tanacetum</taxon>
    </lineage>
</organism>
<comment type="caution">
    <text evidence="1">The sequence shown here is derived from an EMBL/GenBank/DDBJ whole genome shotgun (WGS) entry which is preliminary data.</text>
</comment>
<sequence length="86" mass="9214">MTKEGTKTVVGSQDLDAHSQVSARTVGARAYAFTYDNGRFAGATMPDTTQMFSERSADGNVLSWKGKTAKGDLTTLATFTYDPLQA</sequence>
<dbReference type="EMBL" id="BKCJ011227284">
    <property type="protein sequence ID" value="GFD06774.1"/>
    <property type="molecule type" value="Genomic_DNA"/>
</dbReference>
<feature type="non-terminal residue" evidence="1">
    <location>
        <position position="86"/>
    </location>
</feature>
<gene>
    <name evidence="1" type="ORF">Tci_878743</name>
</gene>
<name>A0A699TDM6_TANCI</name>